<dbReference type="EMBL" id="VLLG01000006">
    <property type="protein sequence ID" value="TWI82477.1"/>
    <property type="molecule type" value="Genomic_DNA"/>
</dbReference>
<proteinExistence type="predicted"/>
<sequence>MPENPDIYPSNEHAFKTAIYTTHMKGNTLLFACLLAAMTGAVACNSQTASKETAADSTAAPEIKLKEATVTYQDDTTTLIGYLVYNEASDRQRPGVLVVPEWWGLNDYPRSRARQLAELGYIALAVDMYGNGKLAPTPDEAGKAAGVFYTNAGLIKSRMAAALAEIKTFPQTDTNRIAAIGYCFGGAMVLNAAKMGLPFKGVVSFHGSLAGVTPNKDLLTSKILVCHGGADKFVSAGEEAQFKKGLDSIGADYTFKTYPGATHAFTNPDATKTGQQFNLPIAYNAAADSASWQDMKAFFARIF</sequence>
<name>A0A562SMC2_CHIJA</name>
<dbReference type="InterPro" id="IPR050261">
    <property type="entry name" value="FrsA_esterase"/>
</dbReference>
<reference evidence="2 3" key="1">
    <citation type="journal article" date="2013" name="Stand. Genomic Sci.">
        <title>Genomic Encyclopedia of Type Strains, Phase I: The one thousand microbial genomes (KMG-I) project.</title>
        <authorList>
            <person name="Kyrpides N.C."/>
            <person name="Woyke T."/>
            <person name="Eisen J.A."/>
            <person name="Garrity G."/>
            <person name="Lilburn T.G."/>
            <person name="Beck B.J."/>
            <person name="Whitman W.B."/>
            <person name="Hugenholtz P."/>
            <person name="Klenk H.P."/>
        </authorList>
    </citation>
    <scope>NUCLEOTIDE SEQUENCE [LARGE SCALE GENOMIC DNA]</scope>
    <source>
        <strain evidence="2 3">DSM 13484</strain>
    </source>
</reference>
<keyword evidence="2" id="KW-0378">Hydrolase</keyword>
<accession>A0A562SMC2</accession>
<evidence type="ECO:0000313" key="2">
    <source>
        <dbReference type="EMBL" id="TWI82477.1"/>
    </source>
</evidence>
<dbReference type="InterPro" id="IPR002925">
    <property type="entry name" value="Dienelactn_hydro"/>
</dbReference>
<dbReference type="PANTHER" id="PTHR22946">
    <property type="entry name" value="DIENELACTONE HYDROLASE DOMAIN-CONTAINING PROTEIN-RELATED"/>
    <property type="match status" value="1"/>
</dbReference>
<keyword evidence="3" id="KW-1185">Reference proteome</keyword>
<dbReference type="GO" id="GO:0016787">
    <property type="term" value="F:hydrolase activity"/>
    <property type="evidence" value="ECO:0007669"/>
    <property type="project" value="UniProtKB-KW"/>
</dbReference>
<dbReference type="Proteomes" id="UP000316778">
    <property type="component" value="Unassembled WGS sequence"/>
</dbReference>
<dbReference type="InterPro" id="IPR029058">
    <property type="entry name" value="AB_hydrolase_fold"/>
</dbReference>
<comment type="caution">
    <text evidence="2">The sequence shown here is derived from an EMBL/GenBank/DDBJ whole genome shotgun (WGS) entry which is preliminary data.</text>
</comment>
<dbReference type="PANTHER" id="PTHR22946:SF0">
    <property type="entry name" value="DIENELACTONE HYDROLASE DOMAIN-CONTAINING PROTEIN"/>
    <property type="match status" value="1"/>
</dbReference>
<organism evidence="2 3">
    <name type="scientific">Chitinophaga japonensis</name>
    <name type="common">Flexibacter japonensis</name>
    <dbReference type="NCBI Taxonomy" id="104662"/>
    <lineage>
        <taxon>Bacteria</taxon>
        <taxon>Pseudomonadati</taxon>
        <taxon>Bacteroidota</taxon>
        <taxon>Chitinophagia</taxon>
        <taxon>Chitinophagales</taxon>
        <taxon>Chitinophagaceae</taxon>
        <taxon>Chitinophaga</taxon>
    </lineage>
</organism>
<feature type="domain" description="Dienelactone hydrolase" evidence="1">
    <location>
        <begin position="82"/>
        <end position="302"/>
    </location>
</feature>
<gene>
    <name evidence="2" type="ORF">LX66_5050</name>
</gene>
<evidence type="ECO:0000259" key="1">
    <source>
        <dbReference type="Pfam" id="PF01738"/>
    </source>
</evidence>
<dbReference type="Gene3D" id="3.40.50.1820">
    <property type="entry name" value="alpha/beta hydrolase"/>
    <property type="match status" value="1"/>
</dbReference>
<evidence type="ECO:0000313" key="3">
    <source>
        <dbReference type="Proteomes" id="UP000316778"/>
    </source>
</evidence>
<dbReference type="SUPFAM" id="SSF53474">
    <property type="entry name" value="alpha/beta-Hydrolases"/>
    <property type="match status" value="1"/>
</dbReference>
<dbReference type="AlphaFoldDB" id="A0A562SMC2"/>
<dbReference type="Pfam" id="PF01738">
    <property type="entry name" value="DLH"/>
    <property type="match status" value="1"/>
</dbReference>
<protein>
    <submittedName>
        <fullName evidence="2">Dienelactone hydrolase</fullName>
    </submittedName>
</protein>